<dbReference type="NCBIfam" id="NF046000">
    <property type="entry name" value="MAG1210_fam"/>
    <property type="match status" value="1"/>
</dbReference>
<reference evidence="3 4" key="1">
    <citation type="submission" date="2018-01" db="EMBL/GenBank/DDBJ databases">
        <title>Draft genome sequences of clinical isolates and type strains of oral Veillonella including Veillonella infantum sp., nov.</title>
        <authorList>
            <person name="Mashima I."/>
            <person name="Liao Y.-C."/>
            <person name="Sabharwal A."/>
            <person name="Haase E.M."/>
            <person name="Nakazawa F."/>
            <person name="Scannapieco F.A."/>
        </authorList>
    </citation>
    <scope>NUCLEOTIDE SEQUENCE [LARGE SCALE GENOMIC DNA]</scope>
    <source>
        <strain evidence="3 4">Y6</strain>
    </source>
</reference>
<accession>A0A2S7ZPW1</accession>
<proteinExistence type="predicted"/>
<reference evidence="2 5" key="2">
    <citation type="submission" date="2019-03" db="EMBL/GenBank/DDBJ databases">
        <title>Draft genome sequences of two Veillonella tobetsuensis clinical isolates from intraoperative bronchial fluids of elderly patients with pulmonary carcinoma.</title>
        <authorList>
            <person name="Akiyama T."/>
        </authorList>
    </citation>
    <scope>NUCLEOTIDE SEQUENCE [LARGE SCALE GENOMIC DNA]</scope>
    <source>
        <strain evidence="2 5">PAGU 1578</strain>
    </source>
</reference>
<evidence type="ECO:0000313" key="5">
    <source>
        <dbReference type="Proteomes" id="UP000300381"/>
    </source>
</evidence>
<gene>
    <name evidence="2" type="ORF">PAGU1578_11470</name>
    <name evidence="3" type="ORF">VTHSUH11_03530</name>
</gene>
<keyword evidence="1" id="KW-0472">Membrane</keyword>
<feature type="transmembrane region" description="Helical" evidence="1">
    <location>
        <begin position="76"/>
        <end position="93"/>
    </location>
</feature>
<sequence length="613" mass="71008">MSNEYNEALLEPLKYYREDLKDAFQHVTEEYFQDLVNQSKVDIDKNRELIDKYTTVSENRDQSNTSYKRFGIIKKVDFVIGIGALIYGVYQFLQDPIDIISVTVSSIVLVLTVVLYLYWIKPNSKSLEEKLNELESTLAQMRQEGYEMLAPLNNLFHSEMTAELIKKAIPFIHMDSNFNIERYEQLVRDYGFLEKGDVNHSTLDIASGDILGNPFVFLKRIIHWMDDYTYEGTLNVTYTEEYVDSNGNLKTRDVNETLRAVIRQPGPYYANRVSLVYGNHAAPNLIFHRKPPEKGFFNLGGAKSLLSKGIASIRKKGQDSLEGGGSFQALANEEFDAQFNALDRNNEVEFRVLFTPLAQNNFKDIFENSPYGDDFVFNKECKINEIKTDNSQKWDFNTAPSQYYDFSFQKIKEKFINFNCAYFDHMYFSFLPVLAIPVYQQMASNDYIYGKSYDFRYNDYITEMLANKMGLNLFVPPDAAERNNVKTILKTSHHKKEGDSEVIKVDAYSYRTIGHVDEVPVRAGNGRTYYVPVHWEEYVPVTKHEFIEVSEIKSAGDDFKHIKGLDHYQQSENNKDRSFAYDHFMVGKLYRQNQSLSDLLHTIYEQFGGSNNG</sequence>
<evidence type="ECO:0000256" key="1">
    <source>
        <dbReference type="SAM" id="Phobius"/>
    </source>
</evidence>
<dbReference type="EMBL" id="PPDF01000008">
    <property type="protein sequence ID" value="PQL25167.1"/>
    <property type="molecule type" value="Genomic_DNA"/>
</dbReference>
<dbReference type="Proteomes" id="UP000238877">
    <property type="component" value="Unassembled WGS sequence"/>
</dbReference>
<comment type="caution">
    <text evidence="3">The sequence shown here is derived from an EMBL/GenBank/DDBJ whole genome shotgun (WGS) entry which is preliminary data.</text>
</comment>
<dbReference type="STRING" id="1110546.GCA_001078375_01689"/>
<feature type="transmembrane region" description="Helical" evidence="1">
    <location>
        <begin position="99"/>
        <end position="120"/>
    </location>
</feature>
<organism evidence="3 4">
    <name type="scientific">Veillonella tobetsuensis</name>
    <dbReference type="NCBI Taxonomy" id="1110546"/>
    <lineage>
        <taxon>Bacteria</taxon>
        <taxon>Bacillati</taxon>
        <taxon>Bacillota</taxon>
        <taxon>Negativicutes</taxon>
        <taxon>Veillonellales</taxon>
        <taxon>Veillonellaceae</taxon>
        <taxon>Veillonella</taxon>
    </lineage>
</organism>
<evidence type="ECO:0000313" key="3">
    <source>
        <dbReference type="EMBL" id="PQL25167.1"/>
    </source>
</evidence>
<keyword evidence="1" id="KW-1133">Transmembrane helix</keyword>
<name>A0A2S7ZPW1_9FIRM</name>
<dbReference type="EMBL" id="BJCQ01000025">
    <property type="protein sequence ID" value="GCL67526.1"/>
    <property type="molecule type" value="Genomic_DNA"/>
</dbReference>
<dbReference type="AlphaFoldDB" id="A0A2S7ZPW1"/>
<keyword evidence="1" id="KW-0812">Transmembrane</keyword>
<protein>
    <submittedName>
        <fullName evidence="3">Uncharacterized protein</fullName>
    </submittedName>
</protein>
<dbReference type="Proteomes" id="UP000300381">
    <property type="component" value="Unassembled WGS sequence"/>
</dbReference>
<evidence type="ECO:0000313" key="4">
    <source>
        <dbReference type="Proteomes" id="UP000238877"/>
    </source>
</evidence>
<evidence type="ECO:0000313" key="2">
    <source>
        <dbReference type="EMBL" id="GCL67526.1"/>
    </source>
</evidence>